<keyword evidence="1" id="KW-0805">Transcription regulation</keyword>
<dbReference type="PROSITE" id="PS50949">
    <property type="entry name" value="HTH_GNTR"/>
    <property type="match status" value="1"/>
</dbReference>
<dbReference type="SMART" id="SM00895">
    <property type="entry name" value="FCD"/>
    <property type="match status" value="1"/>
</dbReference>
<dbReference type="RefSeq" id="WP_006990783.1">
    <property type="nucleotide sequence ID" value="NZ_JBBMQS010000011.1"/>
</dbReference>
<dbReference type="PANTHER" id="PTHR43537:SF41">
    <property type="entry name" value="TRANSCRIPTIONAL REGULATORY PROTEIN"/>
    <property type="match status" value="1"/>
</dbReference>
<evidence type="ECO:0000313" key="6">
    <source>
        <dbReference type="Proteomes" id="UP001461163"/>
    </source>
</evidence>
<evidence type="ECO:0000256" key="1">
    <source>
        <dbReference type="ARBA" id="ARBA00023015"/>
    </source>
</evidence>
<accession>A0ABU9SZ87</accession>
<sequence>MHNVKTQNLYQQLKQDIVCGKLPEKTALKQAELAEQYGVSRIPIRDALQRLKNEGWLVAHGKSSVMLRPLNANDAEDLYLMRLQIEPMLFDHALGNINFQTLGKARDILQQLQVTSPDDMLLNGELNWQFHRCLYLPASRPVLFDTVAQMHLLCARYIGFQETTLDHFSHSQQEHEALLNAINEKQYELADTILKQHIRSAGEKLVQYLSTMP</sequence>
<name>A0ABU9SZ87_9ALTE</name>
<dbReference type="InterPro" id="IPR011711">
    <property type="entry name" value="GntR_C"/>
</dbReference>
<dbReference type="InterPro" id="IPR008920">
    <property type="entry name" value="TF_FadR/GntR_C"/>
</dbReference>
<dbReference type="Pfam" id="PF00392">
    <property type="entry name" value="GntR"/>
    <property type="match status" value="1"/>
</dbReference>
<protein>
    <submittedName>
        <fullName evidence="5">GntR family transcriptional regulator</fullName>
    </submittedName>
</protein>
<dbReference type="Gene3D" id="1.20.120.530">
    <property type="entry name" value="GntR ligand-binding domain-like"/>
    <property type="match status" value="1"/>
</dbReference>
<keyword evidence="6" id="KW-1185">Reference proteome</keyword>
<dbReference type="SUPFAM" id="SSF48008">
    <property type="entry name" value="GntR ligand-binding domain-like"/>
    <property type="match status" value="1"/>
</dbReference>
<dbReference type="Pfam" id="PF07729">
    <property type="entry name" value="FCD"/>
    <property type="match status" value="1"/>
</dbReference>
<dbReference type="EMBL" id="JBBMQS010000011">
    <property type="protein sequence ID" value="MEM5499177.1"/>
    <property type="molecule type" value="Genomic_DNA"/>
</dbReference>
<evidence type="ECO:0000256" key="2">
    <source>
        <dbReference type="ARBA" id="ARBA00023125"/>
    </source>
</evidence>
<comment type="caution">
    <text evidence="5">The sequence shown here is derived from an EMBL/GenBank/DDBJ whole genome shotgun (WGS) entry which is preliminary data.</text>
</comment>
<evidence type="ECO:0000313" key="5">
    <source>
        <dbReference type="EMBL" id="MEM5499177.1"/>
    </source>
</evidence>
<evidence type="ECO:0000259" key="4">
    <source>
        <dbReference type="PROSITE" id="PS50949"/>
    </source>
</evidence>
<dbReference type="Gene3D" id="1.10.10.10">
    <property type="entry name" value="Winged helix-like DNA-binding domain superfamily/Winged helix DNA-binding domain"/>
    <property type="match status" value="1"/>
</dbReference>
<dbReference type="InterPro" id="IPR000524">
    <property type="entry name" value="Tscrpt_reg_HTH_GntR"/>
</dbReference>
<dbReference type="InterPro" id="IPR036388">
    <property type="entry name" value="WH-like_DNA-bd_sf"/>
</dbReference>
<dbReference type="Proteomes" id="UP001461163">
    <property type="component" value="Unassembled WGS sequence"/>
</dbReference>
<keyword evidence="2" id="KW-0238">DNA-binding</keyword>
<dbReference type="PRINTS" id="PR00035">
    <property type="entry name" value="HTHGNTR"/>
</dbReference>
<feature type="domain" description="HTH gntR-type" evidence="4">
    <location>
        <begin position="3"/>
        <end position="70"/>
    </location>
</feature>
<dbReference type="PANTHER" id="PTHR43537">
    <property type="entry name" value="TRANSCRIPTIONAL REGULATOR, GNTR FAMILY"/>
    <property type="match status" value="1"/>
</dbReference>
<reference evidence="5 6" key="1">
    <citation type="submission" date="2024-03" db="EMBL/GenBank/DDBJ databases">
        <title>Community enrichment and isolation of bacterial strains for fucoidan degradation.</title>
        <authorList>
            <person name="Sichert A."/>
        </authorList>
    </citation>
    <scope>NUCLEOTIDE SEQUENCE [LARGE SCALE GENOMIC DNA]</scope>
    <source>
        <strain evidence="5 6">AS12</strain>
    </source>
</reference>
<dbReference type="CDD" id="cd07377">
    <property type="entry name" value="WHTH_GntR"/>
    <property type="match status" value="1"/>
</dbReference>
<evidence type="ECO:0000256" key="3">
    <source>
        <dbReference type="ARBA" id="ARBA00023163"/>
    </source>
</evidence>
<gene>
    <name evidence="5" type="ORF">WNY77_17330</name>
</gene>
<dbReference type="SUPFAM" id="SSF46785">
    <property type="entry name" value="Winged helix' DNA-binding domain"/>
    <property type="match status" value="1"/>
</dbReference>
<organism evidence="5 6">
    <name type="scientific">Paraglaciecola mesophila</name>
    <dbReference type="NCBI Taxonomy" id="197222"/>
    <lineage>
        <taxon>Bacteria</taxon>
        <taxon>Pseudomonadati</taxon>
        <taxon>Pseudomonadota</taxon>
        <taxon>Gammaproteobacteria</taxon>
        <taxon>Alteromonadales</taxon>
        <taxon>Alteromonadaceae</taxon>
        <taxon>Paraglaciecola</taxon>
    </lineage>
</organism>
<proteinExistence type="predicted"/>
<keyword evidence="3" id="KW-0804">Transcription</keyword>
<dbReference type="SMART" id="SM00345">
    <property type="entry name" value="HTH_GNTR"/>
    <property type="match status" value="1"/>
</dbReference>
<dbReference type="InterPro" id="IPR036390">
    <property type="entry name" value="WH_DNA-bd_sf"/>
</dbReference>